<dbReference type="Proteomes" id="UP001499852">
    <property type="component" value="Unassembled WGS sequence"/>
</dbReference>
<organism evidence="1 2">
    <name type="scientific">Prosthecobacter algae</name>
    <dbReference type="NCBI Taxonomy" id="1144682"/>
    <lineage>
        <taxon>Bacteria</taxon>
        <taxon>Pseudomonadati</taxon>
        <taxon>Verrucomicrobiota</taxon>
        <taxon>Verrucomicrobiia</taxon>
        <taxon>Verrucomicrobiales</taxon>
        <taxon>Verrucomicrobiaceae</taxon>
        <taxon>Prosthecobacter</taxon>
    </lineage>
</organism>
<evidence type="ECO:0000313" key="1">
    <source>
        <dbReference type="EMBL" id="GAA5144189.1"/>
    </source>
</evidence>
<name>A0ABP9PDV7_9BACT</name>
<accession>A0ABP9PDV7</accession>
<protein>
    <submittedName>
        <fullName evidence="1">Uncharacterized protein</fullName>
    </submittedName>
</protein>
<comment type="caution">
    <text evidence="1">The sequence shown here is derived from an EMBL/GenBank/DDBJ whole genome shotgun (WGS) entry which is preliminary data.</text>
</comment>
<evidence type="ECO:0000313" key="2">
    <source>
        <dbReference type="Proteomes" id="UP001499852"/>
    </source>
</evidence>
<reference evidence="2" key="1">
    <citation type="journal article" date="2019" name="Int. J. Syst. Evol. Microbiol.">
        <title>The Global Catalogue of Microorganisms (GCM) 10K type strain sequencing project: providing services to taxonomists for standard genome sequencing and annotation.</title>
        <authorList>
            <consortium name="The Broad Institute Genomics Platform"/>
            <consortium name="The Broad Institute Genome Sequencing Center for Infectious Disease"/>
            <person name="Wu L."/>
            <person name="Ma J."/>
        </authorList>
    </citation>
    <scope>NUCLEOTIDE SEQUENCE [LARGE SCALE GENOMIC DNA]</scope>
    <source>
        <strain evidence="2">JCM 18053</strain>
    </source>
</reference>
<gene>
    <name evidence="1" type="ORF">GCM10023213_33840</name>
</gene>
<dbReference type="EMBL" id="BAABIA010000007">
    <property type="protein sequence ID" value="GAA5144189.1"/>
    <property type="molecule type" value="Genomic_DNA"/>
</dbReference>
<proteinExistence type="predicted"/>
<keyword evidence="2" id="KW-1185">Reference proteome</keyword>
<sequence>MLGLLRSLRTSSEPVSPQEDPSRLSLKTALEKLLKHLRQSELARSKISRRDTEGYISTFVKITPPTPSEIHTLKQMLAEMQADLSPGQLIQFQNESLLLFRQFVFAQDKVLVVFITEHFARSPSKRGNFHSHLTSKPDLYRHHHNGEQIGVPPGESNLEGGVLANPVPPAFRYYHLASNR</sequence>